<accession>A0A5C3QHL4</accession>
<dbReference type="OrthoDB" id="4951845at2759"/>
<dbReference type="PROSITE" id="PS50404">
    <property type="entry name" value="GST_NTER"/>
    <property type="match status" value="1"/>
</dbReference>
<gene>
    <name evidence="2" type="ORF">BDV98DRAFT_567732</name>
</gene>
<dbReference type="Gene3D" id="1.20.1050.10">
    <property type="match status" value="1"/>
</dbReference>
<dbReference type="EMBL" id="ML178825">
    <property type="protein sequence ID" value="TFL01212.1"/>
    <property type="molecule type" value="Genomic_DNA"/>
</dbReference>
<sequence length="260" mass="28227">MSSSSTQIVLYELPSSLPLKKPLSPFSATIRAALNYKQLSYRTELVPLRDFQTVAASIGAKPTSTLPDGTPRYTTPTIIDSTSGTPVVLSETLDILAYLDTTYPDSDRPLLVSAGSAAIDRLAQGAILEMLFPVLSGMDVRAQYEAVPEGDRAIWRQKYLGDSGKSVDDVTLSKDSEAYKALLKKGEEVWAKLAGLLGGEEWFGGKKPVALDLFVLAVLGLTRDVWRVEWEGAFSKVADGRLGRYLEKGEAYLNFTPASA</sequence>
<evidence type="ECO:0000313" key="3">
    <source>
        <dbReference type="Proteomes" id="UP000305067"/>
    </source>
</evidence>
<reference evidence="2 3" key="1">
    <citation type="journal article" date="2019" name="Nat. Ecol. Evol.">
        <title>Megaphylogeny resolves global patterns of mushroom evolution.</title>
        <authorList>
            <person name="Varga T."/>
            <person name="Krizsan K."/>
            <person name="Foldi C."/>
            <person name="Dima B."/>
            <person name="Sanchez-Garcia M."/>
            <person name="Sanchez-Ramirez S."/>
            <person name="Szollosi G.J."/>
            <person name="Szarkandi J.G."/>
            <person name="Papp V."/>
            <person name="Albert L."/>
            <person name="Andreopoulos W."/>
            <person name="Angelini C."/>
            <person name="Antonin V."/>
            <person name="Barry K.W."/>
            <person name="Bougher N.L."/>
            <person name="Buchanan P."/>
            <person name="Buyck B."/>
            <person name="Bense V."/>
            <person name="Catcheside P."/>
            <person name="Chovatia M."/>
            <person name="Cooper J."/>
            <person name="Damon W."/>
            <person name="Desjardin D."/>
            <person name="Finy P."/>
            <person name="Geml J."/>
            <person name="Haridas S."/>
            <person name="Hughes K."/>
            <person name="Justo A."/>
            <person name="Karasinski D."/>
            <person name="Kautmanova I."/>
            <person name="Kiss B."/>
            <person name="Kocsube S."/>
            <person name="Kotiranta H."/>
            <person name="LaButti K.M."/>
            <person name="Lechner B.E."/>
            <person name="Liimatainen K."/>
            <person name="Lipzen A."/>
            <person name="Lukacs Z."/>
            <person name="Mihaltcheva S."/>
            <person name="Morgado L.N."/>
            <person name="Niskanen T."/>
            <person name="Noordeloos M.E."/>
            <person name="Ohm R.A."/>
            <person name="Ortiz-Santana B."/>
            <person name="Ovrebo C."/>
            <person name="Racz N."/>
            <person name="Riley R."/>
            <person name="Savchenko A."/>
            <person name="Shiryaev A."/>
            <person name="Soop K."/>
            <person name="Spirin V."/>
            <person name="Szebenyi C."/>
            <person name="Tomsovsky M."/>
            <person name="Tulloss R.E."/>
            <person name="Uehling J."/>
            <person name="Grigoriev I.V."/>
            <person name="Vagvolgyi C."/>
            <person name="Papp T."/>
            <person name="Martin F.M."/>
            <person name="Miettinen O."/>
            <person name="Hibbett D.S."/>
            <person name="Nagy L.G."/>
        </authorList>
    </citation>
    <scope>NUCLEOTIDE SEQUENCE [LARGE SCALE GENOMIC DNA]</scope>
    <source>
        <strain evidence="2 3">CBS 309.79</strain>
    </source>
</reference>
<dbReference type="InterPro" id="IPR036249">
    <property type="entry name" value="Thioredoxin-like_sf"/>
</dbReference>
<dbReference type="AlphaFoldDB" id="A0A5C3QHL4"/>
<dbReference type="SUPFAM" id="SSF52833">
    <property type="entry name" value="Thioredoxin-like"/>
    <property type="match status" value="1"/>
</dbReference>
<dbReference type="STRING" id="1884261.A0A5C3QHL4"/>
<evidence type="ECO:0000313" key="2">
    <source>
        <dbReference type="EMBL" id="TFL01212.1"/>
    </source>
</evidence>
<evidence type="ECO:0000259" key="1">
    <source>
        <dbReference type="PROSITE" id="PS50404"/>
    </source>
</evidence>
<organism evidence="2 3">
    <name type="scientific">Pterulicium gracile</name>
    <dbReference type="NCBI Taxonomy" id="1884261"/>
    <lineage>
        <taxon>Eukaryota</taxon>
        <taxon>Fungi</taxon>
        <taxon>Dikarya</taxon>
        <taxon>Basidiomycota</taxon>
        <taxon>Agaricomycotina</taxon>
        <taxon>Agaricomycetes</taxon>
        <taxon>Agaricomycetidae</taxon>
        <taxon>Agaricales</taxon>
        <taxon>Pleurotineae</taxon>
        <taxon>Pterulaceae</taxon>
        <taxon>Pterulicium</taxon>
    </lineage>
</organism>
<dbReference type="InterPro" id="IPR054416">
    <property type="entry name" value="GST_UstS-like_C"/>
</dbReference>
<dbReference type="InterPro" id="IPR004045">
    <property type="entry name" value="Glutathione_S-Trfase_N"/>
</dbReference>
<keyword evidence="3" id="KW-1185">Reference proteome</keyword>
<dbReference type="Pfam" id="PF22041">
    <property type="entry name" value="GST_C_7"/>
    <property type="match status" value="1"/>
</dbReference>
<name>A0A5C3QHL4_9AGAR</name>
<protein>
    <recommendedName>
        <fullName evidence="1">GST N-terminal domain-containing protein</fullName>
    </recommendedName>
</protein>
<proteinExistence type="predicted"/>
<dbReference type="Gene3D" id="3.40.30.10">
    <property type="entry name" value="Glutaredoxin"/>
    <property type="match status" value="1"/>
</dbReference>
<feature type="domain" description="GST N-terminal" evidence="1">
    <location>
        <begin position="14"/>
        <end position="107"/>
    </location>
</feature>
<dbReference type="Pfam" id="PF13409">
    <property type="entry name" value="GST_N_2"/>
    <property type="match status" value="1"/>
</dbReference>
<dbReference type="Proteomes" id="UP000305067">
    <property type="component" value="Unassembled WGS sequence"/>
</dbReference>